<sequence length="351" mass="40483">MNLAISGEYNNSAYKDWIGTPLLELWTPHFKPGTIRQPSNDRRTKEWVIFRCNNSWHCGHIHEKHRNGKSIWLTQYQITRYNPHNNTYNISDSSQEPLSIPLSSVYIIATAKDSEANWLITSPVPSVLVSEDIPLQLAQDIIYNSSSLQFSSIFINSSNDGDMWITKCFGDIPMETILKEATQQLTHLETLPKCRPSILISPRNSTINVYTDSLLIQEKDVTLQLHKVKGHSGDPGNDRADELAKEGLDHEFAFNNIFDHGNKDLSFMPSFQGTPIEQQLRKFLKTLMNFQTNSEWSQLKINNSAFTDRSQLYDWDVTWLVIKQVKHFKCTTRSHNSFWSFIIKLLHNQLP</sequence>
<dbReference type="InterPro" id="IPR012337">
    <property type="entry name" value="RNaseH-like_sf"/>
</dbReference>
<dbReference type="AlphaFoldDB" id="A0A8H3LZS0"/>
<proteinExistence type="predicted"/>
<comment type="caution">
    <text evidence="1">The sequence shown here is derived from an EMBL/GenBank/DDBJ whole genome shotgun (WGS) entry which is preliminary data.</text>
</comment>
<organism evidence="1 2">
    <name type="scientific">Rhizophagus clarus</name>
    <dbReference type="NCBI Taxonomy" id="94130"/>
    <lineage>
        <taxon>Eukaryota</taxon>
        <taxon>Fungi</taxon>
        <taxon>Fungi incertae sedis</taxon>
        <taxon>Mucoromycota</taxon>
        <taxon>Glomeromycotina</taxon>
        <taxon>Glomeromycetes</taxon>
        <taxon>Glomerales</taxon>
        <taxon>Glomeraceae</taxon>
        <taxon>Rhizophagus</taxon>
    </lineage>
</organism>
<evidence type="ECO:0000313" key="2">
    <source>
        <dbReference type="Proteomes" id="UP000615446"/>
    </source>
</evidence>
<reference evidence="1" key="1">
    <citation type="submission" date="2019-10" db="EMBL/GenBank/DDBJ databases">
        <title>Conservation and host-specific expression of non-tandemly repeated heterogenous ribosome RNA gene in arbuscular mycorrhizal fungi.</title>
        <authorList>
            <person name="Maeda T."/>
            <person name="Kobayashi Y."/>
            <person name="Nakagawa T."/>
            <person name="Ezawa T."/>
            <person name="Yamaguchi K."/>
            <person name="Bino T."/>
            <person name="Nishimoto Y."/>
            <person name="Shigenobu S."/>
            <person name="Kawaguchi M."/>
        </authorList>
    </citation>
    <scope>NUCLEOTIDE SEQUENCE</scope>
    <source>
        <strain evidence="1">HR1</strain>
    </source>
</reference>
<dbReference type="Gene3D" id="3.30.420.10">
    <property type="entry name" value="Ribonuclease H-like superfamily/Ribonuclease H"/>
    <property type="match status" value="1"/>
</dbReference>
<name>A0A8H3LZS0_9GLOM</name>
<evidence type="ECO:0008006" key="3">
    <source>
        <dbReference type="Google" id="ProtNLM"/>
    </source>
</evidence>
<dbReference type="GO" id="GO:0003676">
    <property type="term" value="F:nucleic acid binding"/>
    <property type="evidence" value="ECO:0007669"/>
    <property type="project" value="InterPro"/>
</dbReference>
<dbReference type="Proteomes" id="UP000615446">
    <property type="component" value="Unassembled WGS sequence"/>
</dbReference>
<dbReference type="OrthoDB" id="2401144at2759"/>
<dbReference type="EMBL" id="BLAL01000239">
    <property type="protein sequence ID" value="GES95011.1"/>
    <property type="molecule type" value="Genomic_DNA"/>
</dbReference>
<dbReference type="SUPFAM" id="SSF53098">
    <property type="entry name" value="Ribonuclease H-like"/>
    <property type="match status" value="1"/>
</dbReference>
<evidence type="ECO:0000313" key="1">
    <source>
        <dbReference type="EMBL" id="GES95011.1"/>
    </source>
</evidence>
<accession>A0A8H3LZS0</accession>
<gene>
    <name evidence="1" type="ORF">RCL2_002170500</name>
</gene>
<protein>
    <recommendedName>
        <fullName evidence="3">RNase H type-1 domain-containing protein</fullName>
    </recommendedName>
</protein>
<dbReference type="InterPro" id="IPR036397">
    <property type="entry name" value="RNaseH_sf"/>
</dbReference>